<accession>A0AAV9Z2P2</accession>
<keyword evidence="2" id="KW-1185">Reference proteome</keyword>
<gene>
    <name evidence="1" type="ORF">R3P38DRAFT_2814774</name>
</gene>
<comment type="caution">
    <text evidence="1">The sequence shown here is derived from an EMBL/GenBank/DDBJ whole genome shotgun (WGS) entry which is preliminary data.</text>
</comment>
<sequence length="444" mass="50708">MRLGKKLLSLEGRLVAYAIENLVDMDFEAKWNALSDEKKGQFVLQGLIRAAFRAPREQSRYDCPEARLNWLVGGGVIELLKVAVACDDTGDCCLKTLFLFSSPHTDGEYPDDPASSDETKARRYLRILLRNFYIVETMIGILEEFNGLPAHFPTLQGEEQKVDEGNRECSECFDSAEVLCRLQRMWNCVILFKCLSITRLASTQEALSYAGAKVSPAILVPLHQLPPVFVGCPDPAPGVARSPALWRQIRYLADQESYNVDYHVWRRAMISSDAVAVERLRCMLVHTTRNIADFPGTEEHIRDQLVREYRVPLPVGEHVCHRGSETPTLQQEMVGELQFASGVRIWRSAAWRRVLGKGGRRFVVLVDNREEMRLVSGMGMEQVMPWVENEMPVGSAEVMPWLINWWAQRHEKLRRSSRLSLCVKFSVVLPQMLSYDFHPRIRDN</sequence>
<evidence type="ECO:0000313" key="2">
    <source>
        <dbReference type="Proteomes" id="UP001362999"/>
    </source>
</evidence>
<proteinExistence type="predicted"/>
<reference evidence="1 2" key="1">
    <citation type="journal article" date="2024" name="J Genomics">
        <title>Draft genome sequencing and assembly of Favolaschia claudopus CIRM-BRFM 2984 isolated from oak limbs.</title>
        <authorList>
            <person name="Navarro D."/>
            <person name="Drula E."/>
            <person name="Chaduli D."/>
            <person name="Cazenave R."/>
            <person name="Ahrendt S."/>
            <person name="Wang J."/>
            <person name="Lipzen A."/>
            <person name="Daum C."/>
            <person name="Barry K."/>
            <person name="Grigoriev I.V."/>
            <person name="Favel A."/>
            <person name="Rosso M.N."/>
            <person name="Martin F."/>
        </authorList>
    </citation>
    <scope>NUCLEOTIDE SEQUENCE [LARGE SCALE GENOMIC DNA]</scope>
    <source>
        <strain evidence="1 2">CIRM-BRFM 2984</strain>
    </source>
</reference>
<dbReference type="EMBL" id="JAWWNJ010000231">
    <property type="protein sequence ID" value="KAK6969241.1"/>
    <property type="molecule type" value="Genomic_DNA"/>
</dbReference>
<name>A0AAV9Z2P2_9AGAR</name>
<evidence type="ECO:0000313" key="1">
    <source>
        <dbReference type="EMBL" id="KAK6969241.1"/>
    </source>
</evidence>
<protein>
    <submittedName>
        <fullName evidence="1">Uncharacterized protein</fullName>
    </submittedName>
</protein>
<dbReference type="AlphaFoldDB" id="A0AAV9Z2P2"/>
<dbReference type="Proteomes" id="UP001362999">
    <property type="component" value="Unassembled WGS sequence"/>
</dbReference>
<organism evidence="1 2">
    <name type="scientific">Favolaschia claudopus</name>
    <dbReference type="NCBI Taxonomy" id="2862362"/>
    <lineage>
        <taxon>Eukaryota</taxon>
        <taxon>Fungi</taxon>
        <taxon>Dikarya</taxon>
        <taxon>Basidiomycota</taxon>
        <taxon>Agaricomycotina</taxon>
        <taxon>Agaricomycetes</taxon>
        <taxon>Agaricomycetidae</taxon>
        <taxon>Agaricales</taxon>
        <taxon>Marasmiineae</taxon>
        <taxon>Mycenaceae</taxon>
        <taxon>Favolaschia</taxon>
    </lineage>
</organism>